<evidence type="ECO:0000313" key="1">
    <source>
        <dbReference type="EMBL" id="OLQ05457.1"/>
    </source>
</evidence>
<evidence type="ECO:0000313" key="2">
    <source>
        <dbReference type="Proteomes" id="UP000186817"/>
    </source>
</evidence>
<organism evidence="1 2">
    <name type="scientific">Symbiodinium microadriaticum</name>
    <name type="common">Dinoflagellate</name>
    <name type="synonym">Zooxanthella microadriatica</name>
    <dbReference type="NCBI Taxonomy" id="2951"/>
    <lineage>
        <taxon>Eukaryota</taxon>
        <taxon>Sar</taxon>
        <taxon>Alveolata</taxon>
        <taxon>Dinophyceae</taxon>
        <taxon>Suessiales</taxon>
        <taxon>Symbiodiniaceae</taxon>
        <taxon>Symbiodinium</taxon>
    </lineage>
</organism>
<accession>A0A1Q9EDJ9</accession>
<dbReference type="Proteomes" id="UP000186817">
    <property type="component" value="Unassembled WGS sequence"/>
</dbReference>
<protein>
    <submittedName>
        <fullName evidence="1">Uncharacterized protein</fullName>
    </submittedName>
</protein>
<comment type="caution">
    <text evidence="1">The sequence shown here is derived from an EMBL/GenBank/DDBJ whole genome shotgun (WGS) entry which is preliminary data.</text>
</comment>
<proteinExistence type="predicted"/>
<name>A0A1Q9EDJ9_SYMMI</name>
<keyword evidence="2" id="KW-1185">Reference proteome</keyword>
<sequence length="118" mass="13653">MKLLTTDKRGERMERHGTLPLSDTTYDMKVMLYSGMDFRTWMDVCVAPEYYFRCNGRCSRSLADQVRLDSFQPVNLSMTLWAFARSGLSDERLLRAAAHEVKSQMKHFEPQQIAILPG</sequence>
<dbReference type="EMBL" id="LSRX01000184">
    <property type="protein sequence ID" value="OLQ05457.1"/>
    <property type="molecule type" value="Genomic_DNA"/>
</dbReference>
<reference evidence="1 2" key="1">
    <citation type="submission" date="2016-02" db="EMBL/GenBank/DDBJ databases">
        <title>Genome analysis of coral dinoflagellate symbionts highlights evolutionary adaptations to a symbiotic lifestyle.</title>
        <authorList>
            <person name="Aranda M."/>
            <person name="Li Y."/>
            <person name="Liew Y.J."/>
            <person name="Baumgarten S."/>
            <person name="Simakov O."/>
            <person name="Wilson M."/>
            <person name="Piel J."/>
            <person name="Ashoor H."/>
            <person name="Bougouffa S."/>
            <person name="Bajic V.B."/>
            <person name="Ryu T."/>
            <person name="Ravasi T."/>
            <person name="Bayer T."/>
            <person name="Micklem G."/>
            <person name="Kim H."/>
            <person name="Bhak J."/>
            <person name="Lajeunesse T.C."/>
            <person name="Voolstra C.R."/>
        </authorList>
    </citation>
    <scope>NUCLEOTIDE SEQUENCE [LARGE SCALE GENOMIC DNA]</scope>
    <source>
        <strain evidence="1 2">CCMP2467</strain>
    </source>
</reference>
<gene>
    <name evidence="1" type="ORF">AK812_SmicGene11352</name>
</gene>
<dbReference type="AlphaFoldDB" id="A0A1Q9EDJ9"/>
<dbReference type="OrthoDB" id="442505at2759"/>